<evidence type="ECO:0000313" key="11">
    <source>
        <dbReference type="Proteomes" id="UP000272238"/>
    </source>
</evidence>
<dbReference type="GO" id="GO:0007165">
    <property type="term" value="P:signal transduction"/>
    <property type="evidence" value="ECO:0007669"/>
    <property type="project" value="UniProtKB-KW"/>
</dbReference>
<keyword evidence="2" id="KW-1003">Cell membrane</keyword>
<dbReference type="Gene3D" id="1.10.8.500">
    <property type="entry name" value="HAMP domain in histidine kinase"/>
    <property type="match status" value="1"/>
</dbReference>
<sequence length="561" mass="61071">MSIKKKLFTGFGIITLILIGVAVFSGFQMSKIDKDYSYLIDDRVYKVVESSKIQNATSLQGLYLRSYVLRKDATDLESLYAQRDIITESIDLIDHLFVDEEMKKEIEIIKEQQTVYTSYVDDVIKSVDSNQIDKATEILFTYAVPANKAIQQSINNIVDFQSKQMNSTTESTKKSTDTSTTLLIIISIVGTVVAVVLGLIITRNITVPLKRLTYAANVIATGDLREEDVVVKTKDEIHDLAEAFNTMKGNLSKLISSVSMNVSNTTAVAEQLAASTDEVMVTTKDIAGRMEHLASGGAQAAATGNDCAIATDETAHGVARIAEAAQNLQSQAMDMQSMATEGGQTLQVAENQMSVIQQSSHETREKIKQLSIQSAEIENITKVITNITEQTNLLALNAAIEAARAGEHGKGFAVVADEVRKLAEESKHSASKIVDLTSLIQKDTKIVEDSVNLTVQNVDQGVHYLHNAQTSFSNIFEAITEMTSQIQEVSASSEEISASTEEVSASVSEMAQTANVTAEQSSHVLAAVEEQSATMVEINTVTKSLSQGAMEIQEEINQFRV</sequence>
<dbReference type="InterPro" id="IPR003660">
    <property type="entry name" value="HAMP_dom"/>
</dbReference>
<evidence type="ECO:0000259" key="8">
    <source>
        <dbReference type="PROSITE" id="PS50111"/>
    </source>
</evidence>
<dbReference type="PANTHER" id="PTHR32089">
    <property type="entry name" value="METHYL-ACCEPTING CHEMOTAXIS PROTEIN MCPB"/>
    <property type="match status" value="1"/>
</dbReference>
<dbReference type="SMART" id="SM00283">
    <property type="entry name" value="MA"/>
    <property type="match status" value="1"/>
</dbReference>
<gene>
    <name evidence="10" type="ORF">D8M03_12665</name>
</gene>
<comment type="similarity">
    <text evidence="5">Belongs to the methyl-accepting chemotaxis (MCP) protein family.</text>
</comment>
<dbReference type="SMART" id="SM00304">
    <property type="entry name" value="HAMP"/>
    <property type="match status" value="1"/>
</dbReference>
<dbReference type="EMBL" id="RBZN01000035">
    <property type="protein sequence ID" value="RKQ15076.1"/>
    <property type="molecule type" value="Genomic_DNA"/>
</dbReference>
<dbReference type="Pfam" id="PF00015">
    <property type="entry name" value="MCPsignal"/>
    <property type="match status" value="1"/>
</dbReference>
<proteinExistence type="inferred from homology"/>
<keyword evidence="4 6" id="KW-0807">Transducer</keyword>
<dbReference type="PRINTS" id="PR00260">
    <property type="entry name" value="CHEMTRNSDUCR"/>
</dbReference>
<dbReference type="SUPFAM" id="SSF58104">
    <property type="entry name" value="Methyl-accepting chemotaxis protein (MCP) signaling domain"/>
    <property type="match status" value="1"/>
</dbReference>
<evidence type="ECO:0000256" key="5">
    <source>
        <dbReference type="ARBA" id="ARBA00029447"/>
    </source>
</evidence>
<dbReference type="GO" id="GO:0006935">
    <property type="term" value="P:chemotaxis"/>
    <property type="evidence" value="ECO:0007669"/>
    <property type="project" value="InterPro"/>
</dbReference>
<organism evidence="10 11">
    <name type="scientific">Ureibacillus endophyticus</name>
    <dbReference type="NCBI Taxonomy" id="1978490"/>
    <lineage>
        <taxon>Bacteria</taxon>
        <taxon>Bacillati</taxon>
        <taxon>Bacillota</taxon>
        <taxon>Bacilli</taxon>
        <taxon>Bacillales</taxon>
        <taxon>Caryophanaceae</taxon>
        <taxon>Ureibacillus</taxon>
    </lineage>
</organism>
<keyword evidence="7" id="KW-1133">Transmembrane helix</keyword>
<comment type="subcellular location">
    <subcellularLocation>
        <location evidence="1">Cell membrane</location>
    </subcellularLocation>
</comment>
<dbReference type="CDD" id="cd19411">
    <property type="entry name" value="MCP2201-like_sensor"/>
    <property type="match status" value="1"/>
</dbReference>
<keyword evidence="3 7" id="KW-0472">Membrane</keyword>
<dbReference type="CDD" id="cd06225">
    <property type="entry name" value="HAMP"/>
    <property type="match status" value="1"/>
</dbReference>
<evidence type="ECO:0000256" key="3">
    <source>
        <dbReference type="ARBA" id="ARBA00023136"/>
    </source>
</evidence>
<dbReference type="InterPro" id="IPR047347">
    <property type="entry name" value="YvaQ-like_sensor"/>
</dbReference>
<dbReference type="InterPro" id="IPR004089">
    <property type="entry name" value="MCPsignal_dom"/>
</dbReference>
<dbReference type="Proteomes" id="UP000272238">
    <property type="component" value="Unassembled WGS sequence"/>
</dbReference>
<evidence type="ECO:0000256" key="1">
    <source>
        <dbReference type="ARBA" id="ARBA00004236"/>
    </source>
</evidence>
<feature type="transmembrane region" description="Helical" evidence="7">
    <location>
        <begin position="182"/>
        <end position="201"/>
    </location>
</feature>
<keyword evidence="7" id="KW-0812">Transmembrane</keyword>
<dbReference type="GO" id="GO:0004888">
    <property type="term" value="F:transmembrane signaling receptor activity"/>
    <property type="evidence" value="ECO:0007669"/>
    <property type="project" value="InterPro"/>
</dbReference>
<reference evidence="10 11" key="1">
    <citation type="journal article" date="2016" name="Antonie Van Leeuwenhoek">
        <title>Lysinibacillus endophyticus sp. nov., an indole-3-acetic acid producing endophytic bacterium isolated from corn root (Zea mays cv. Xinken-5).</title>
        <authorList>
            <person name="Yu J."/>
            <person name="Guan X."/>
            <person name="Liu C."/>
            <person name="Xiang W."/>
            <person name="Yu Z."/>
            <person name="Liu X."/>
            <person name="Wang G."/>
        </authorList>
    </citation>
    <scope>NUCLEOTIDE SEQUENCE [LARGE SCALE GENOMIC DNA]</scope>
    <source>
        <strain evidence="10 11">DSM 100506</strain>
    </source>
</reference>
<comment type="caution">
    <text evidence="10">The sequence shown here is derived from an EMBL/GenBank/DDBJ whole genome shotgun (WGS) entry which is preliminary data.</text>
</comment>
<accession>A0A494YY62</accession>
<name>A0A494YY62_9BACL</name>
<dbReference type="PANTHER" id="PTHR32089:SF112">
    <property type="entry name" value="LYSOZYME-LIKE PROTEIN-RELATED"/>
    <property type="match status" value="1"/>
</dbReference>
<dbReference type="CDD" id="cd11386">
    <property type="entry name" value="MCP_signal"/>
    <property type="match status" value="1"/>
</dbReference>
<dbReference type="AlphaFoldDB" id="A0A494YY62"/>
<keyword evidence="11" id="KW-1185">Reference proteome</keyword>
<evidence type="ECO:0000256" key="6">
    <source>
        <dbReference type="PROSITE-ProRule" id="PRU00284"/>
    </source>
</evidence>
<dbReference type="InterPro" id="IPR004090">
    <property type="entry name" value="Chemotax_Me-accpt_rcpt"/>
</dbReference>
<dbReference type="PROSITE" id="PS50885">
    <property type="entry name" value="HAMP"/>
    <property type="match status" value="1"/>
</dbReference>
<dbReference type="InterPro" id="IPR024478">
    <property type="entry name" value="HlyB_4HB_MCP"/>
</dbReference>
<protein>
    <submittedName>
        <fullName evidence="10">Methyl-accepting chemotaxis protein</fullName>
    </submittedName>
</protein>
<feature type="domain" description="HAMP" evidence="9">
    <location>
        <begin position="203"/>
        <end position="256"/>
    </location>
</feature>
<dbReference type="Gene3D" id="1.10.287.950">
    <property type="entry name" value="Methyl-accepting chemotaxis protein"/>
    <property type="match status" value="1"/>
</dbReference>
<evidence type="ECO:0000256" key="7">
    <source>
        <dbReference type="SAM" id="Phobius"/>
    </source>
</evidence>
<dbReference type="PROSITE" id="PS50111">
    <property type="entry name" value="CHEMOTAXIS_TRANSDUC_2"/>
    <property type="match status" value="1"/>
</dbReference>
<evidence type="ECO:0000259" key="9">
    <source>
        <dbReference type="PROSITE" id="PS50885"/>
    </source>
</evidence>
<dbReference type="OrthoDB" id="2168386at2"/>
<evidence type="ECO:0000313" key="10">
    <source>
        <dbReference type="EMBL" id="RKQ15076.1"/>
    </source>
</evidence>
<dbReference type="RefSeq" id="WP_121215184.1">
    <property type="nucleotide sequence ID" value="NZ_RBZN01000035.1"/>
</dbReference>
<evidence type="ECO:0000256" key="4">
    <source>
        <dbReference type="ARBA" id="ARBA00023224"/>
    </source>
</evidence>
<feature type="domain" description="Methyl-accepting transducer" evidence="8">
    <location>
        <begin position="275"/>
        <end position="511"/>
    </location>
</feature>
<evidence type="ECO:0000256" key="2">
    <source>
        <dbReference type="ARBA" id="ARBA00022475"/>
    </source>
</evidence>
<dbReference type="GO" id="GO:0005886">
    <property type="term" value="C:plasma membrane"/>
    <property type="evidence" value="ECO:0007669"/>
    <property type="project" value="UniProtKB-SubCell"/>
</dbReference>
<dbReference type="Pfam" id="PF12729">
    <property type="entry name" value="4HB_MCP_1"/>
    <property type="match status" value="1"/>
</dbReference>
<dbReference type="Pfam" id="PF00672">
    <property type="entry name" value="HAMP"/>
    <property type="match status" value="1"/>
</dbReference>
<feature type="transmembrane region" description="Helical" evidence="7">
    <location>
        <begin position="7"/>
        <end position="27"/>
    </location>
</feature>